<dbReference type="NCBIfam" id="TIGR02532">
    <property type="entry name" value="IV_pilin_GFxxxE"/>
    <property type="match status" value="1"/>
</dbReference>
<dbReference type="Pfam" id="PF07963">
    <property type="entry name" value="N_methyl"/>
    <property type="match status" value="1"/>
</dbReference>
<protein>
    <submittedName>
        <fullName evidence="4">Prepilin-type N-terminal cleavage/methylation domain-containing protein</fullName>
    </submittedName>
</protein>
<sequence length="162" mass="17663">MRHGTKSLELRESMARVSGGPALRPPHRAGFTIIEVLVSITLLSIIILVILTPLTGLFGLTQRSDQQVTATQAAQRILETIRGDWLSSERYGKRCLTKALPVLVPPLQVQLEDLDQTGRILSTTNLRSQCEGAADSPPMRRVRVSVQVGKATSTLSVDVARP</sequence>
<dbReference type="Proteomes" id="UP001589733">
    <property type="component" value="Unassembled WGS sequence"/>
</dbReference>
<dbReference type="InterPro" id="IPR012902">
    <property type="entry name" value="N_methyl_site"/>
</dbReference>
<evidence type="ECO:0000256" key="2">
    <source>
        <dbReference type="ARBA" id="ARBA00023237"/>
    </source>
</evidence>
<dbReference type="RefSeq" id="WP_380015120.1">
    <property type="nucleotide sequence ID" value="NZ_JBHLYR010000060.1"/>
</dbReference>
<comment type="caution">
    <text evidence="4">The sequence shown here is derived from an EMBL/GenBank/DDBJ whole genome shotgun (WGS) entry which is preliminary data.</text>
</comment>
<evidence type="ECO:0000313" key="5">
    <source>
        <dbReference type="Proteomes" id="UP001589733"/>
    </source>
</evidence>
<organism evidence="4 5">
    <name type="scientific">Deinococcus oregonensis</name>
    <dbReference type="NCBI Taxonomy" id="1805970"/>
    <lineage>
        <taxon>Bacteria</taxon>
        <taxon>Thermotogati</taxon>
        <taxon>Deinococcota</taxon>
        <taxon>Deinococci</taxon>
        <taxon>Deinococcales</taxon>
        <taxon>Deinococcaceae</taxon>
        <taxon>Deinococcus</taxon>
    </lineage>
</organism>
<keyword evidence="3" id="KW-0812">Transmembrane</keyword>
<evidence type="ECO:0000256" key="3">
    <source>
        <dbReference type="SAM" id="Phobius"/>
    </source>
</evidence>
<gene>
    <name evidence="4" type="ORF">ACFFLM_20865</name>
</gene>
<proteinExistence type="predicted"/>
<comment type="subcellular location">
    <subcellularLocation>
        <location evidence="1">Cell outer membrane</location>
    </subcellularLocation>
</comment>
<keyword evidence="2" id="KW-0998">Cell outer membrane</keyword>
<dbReference type="EMBL" id="JBHLYR010000060">
    <property type="protein sequence ID" value="MFB9994414.1"/>
    <property type="molecule type" value="Genomic_DNA"/>
</dbReference>
<evidence type="ECO:0000256" key="1">
    <source>
        <dbReference type="ARBA" id="ARBA00004442"/>
    </source>
</evidence>
<reference evidence="4 5" key="1">
    <citation type="submission" date="2024-09" db="EMBL/GenBank/DDBJ databases">
        <authorList>
            <person name="Sun Q."/>
            <person name="Mori K."/>
        </authorList>
    </citation>
    <scope>NUCLEOTIDE SEQUENCE [LARGE SCALE GENOMIC DNA]</scope>
    <source>
        <strain evidence="4 5">JCM 13503</strain>
    </source>
</reference>
<keyword evidence="3" id="KW-0472">Membrane</keyword>
<evidence type="ECO:0000313" key="4">
    <source>
        <dbReference type="EMBL" id="MFB9994414.1"/>
    </source>
</evidence>
<keyword evidence="3" id="KW-1133">Transmembrane helix</keyword>
<name>A0ABV6B3S9_9DEIO</name>
<accession>A0ABV6B3S9</accession>
<keyword evidence="5" id="KW-1185">Reference proteome</keyword>
<feature type="transmembrane region" description="Helical" evidence="3">
    <location>
        <begin position="31"/>
        <end position="54"/>
    </location>
</feature>